<dbReference type="InterPro" id="IPR041347">
    <property type="entry name" value="MftR_C"/>
</dbReference>
<accession>A0A100WHX6</accession>
<evidence type="ECO:0000313" key="5">
    <source>
        <dbReference type="EMBL" id="GAS98616.1"/>
    </source>
</evidence>
<keyword evidence="6" id="KW-1185">Reference proteome</keyword>
<name>A0A100WHX6_MYCCR</name>
<dbReference type="InterPro" id="IPR009057">
    <property type="entry name" value="Homeodomain-like_sf"/>
</dbReference>
<dbReference type="RefSeq" id="WP_062659419.1">
    <property type="nucleotide sequence ID" value="NZ_BCSY01000087.1"/>
</dbReference>
<evidence type="ECO:0000259" key="4">
    <source>
        <dbReference type="PROSITE" id="PS50977"/>
    </source>
</evidence>
<proteinExistence type="predicted"/>
<feature type="region of interest" description="Disordered" evidence="3">
    <location>
        <begin position="1"/>
        <end position="20"/>
    </location>
</feature>
<dbReference type="Pfam" id="PF00440">
    <property type="entry name" value="TetR_N"/>
    <property type="match status" value="1"/>
</dbReference>
<gene>
    <name evidence="5" type="ORF">RMCC_5581</name>
</gene>
<dbReference type="Gene3D" id="1.10.10.60">
    <property type="entry name" value="Homeodomain-like"/>
    <property type="match status" value="1"/>
</dbReference>
<comment type="caution">
    <text evidence="5">The sequence shown here is derived from an EMBL/GenBank/DDBJ whole genome shotgun (WGS) entry which is preliminary data.</text>
</comment>
<dbReference type="EMBL" id="BCSY01000087">
    <property type="protein sequence ID" value="GAS98616.1"/>
    <property type="molecule type" value="Genomic_DNA"/>
</dbReference>
<dbReference type="PANTHER" id="PTHR30055:SF223">
    <property type="entry name" value="HTH-TYPE TRANSCRIPTIONAL REGULATOR UIDR"/>
    <property type="match status" value="1"/>
</dbReference>
<dbReference type="InterPro" id="IPR001647">
    <property type="entry name" value="HTH_TetR"/>
</dbReference>
<feature type="compositionally biased region" description="Polar residues" evidence="3">
    <location>
        <begin position="1"/>
        <end position="13"/>
    </location>
</feature>
<dbReference type="Gene3D" id="1.10.357.10">
    <property type="entry name" value="Tetracycline Repressor, domain 2"/>
    <property type="match status" value="1"/>
</dbReference>
<feature type="DNA-binding region" description="H-T-H motif" evidence="2">
    <location>
        <begin position="45"/>
        <end position="64"/>
    </location>
</feature>
<evidence type="ECO:0000256" key="2">
    <source>
        <dbReference type="PROSITE-ProRule" id="PRU00335"/>
    </source>
</evidence>
<dbReference type="SUPFAM" id="SSF46689">
    <property type="entry name" value="Homeodomain-like"/>
    <property type="match status" value="1"/>
</dbReference>
<dbReference type="AlphaFoldDB" id="A0A100WHX6"/>
<sequence length="204" mass="22438">MEVRTSSTSTDTSMGLRERKKRQTWRDIRAAANRLLSEHDYASVSIDMIAAEANVSRATFFNYFASKDAVVFDADPDELSAYRSLLDARPHDEPTWTSLRHILVETVTSVAEQVVVQHHLLQRNPALASGGRTFGDQFRHTLIEWATQRAIAAGSTEFSAALLVAAADAAATTAYRFWDPDTGAQTLRDLLTAAFDTVGAGFVD</sequence>
<organism evidence="5 6">
    <name type="scientific">Mycolicibacterium canariasense</name>
    <name type="common">Mycobacterium canariasense</name>
    <dbReference type="NCBI Taxonomy" id="228230"/>
    <lineage>
        <taxon>Bacteria</taxon>
        <taxon>Bacillati</taxon>
        <taxon>Actinomycetota</taxon>
        <taxon>Actinomycetes</taxon>
        <taxon>Mycobacteriales</taxon>
        <taxon>Mycobacteriaceae</taxon>
        <taxon>Mycolicibacterium</taxon>
    </lineage>
</organism>
<dbReference type="STRING" id="228230.RMCC_5581"/>
<keyword evidence="1 2" id="KW-0238">DNA-binding</keyword>
<dbReference type="GO" id="GO:0000976">
    <property type="term" value="F:transcription cis-regulatory region binding"/>
    <property type="evidence" value="ECO:0007669"/>
    <property type="project" value="TreeGrafter"/>
</dbReference>
<reference evidence="6" key="1">
    <citation type="journal article" date="2016" name="Genome Announc.">
        <title>Draft Genome Sequences of Five Rapidly Growing Mycobacterium Species, M. thermoresistibile, M. fortuitum subsp. acetamidolyticum, M. canariasense, M. brisbanense, and M. novocastrense.</title>
        <authorList>
            <person name="Katahira K."/>
            <person name="Ogura Y."/>
            <person name="Gotoh Y."/>
            <person name="Hayashi T."/>
        </authorList>
    </citation>
    <scope>NUCLEOTIDE SEQUENCE [LARGE SCALE GENOMIC DNA]</scope>
    <source>
        <strain evidence="6">JCM15298</strain>
    </source>
</reference>
<dbReference type="PROSITE" id="PS50977">
    <property type="entry name" value="HTH_TETR_2"/>
    <property type="match status" value="1"/>
</dbReference>
<feature type="domain" description="HTH tetR-type" evidence="4">
    <location>
        <begin position="22"/>
        <end position="82"/>
    </location>
</feature>
<reference evidence="6" key="2">
    <citation type="submission" date="2016-02" db="EMBL/GenBank/DDBJ databases">
        <title>Draft genome sequence of five rapidly growing Mycobacterium species.</title>
        <authorList>
            <person name="Katahira K."/>
            <person name="Gotou Y."/>
            <person name="Iida K."/>
            <person name="Ogura Y."/>
            <person name="Hayashi T."/>
        </authorList>
    </citation>
    <scope>NUCLEOTIDE SEQUENCE [LARGE SCALE GENOMIC DNA]</scope>
    <source>
        <strain evidence="6">JCM15298</strain>
    </source>
</reference>
<protein>
    <submittedName>
        <fullName evidence="5">Transcriptional regulator</fullName>
    </submittedName>
</protein>
<dbReference type="PANTHER" id="PTHR30055">
    <property type="entry name" value="HTH-TYPE TRANSCRIPTIONAL REGULATOR RUTR"/>
    <property type="match status" value="1"/>
</dbReference>
<dbReference type="PRINTS" id="PR00455">
    <property type="entry name" value="HTHTETR"/>
</dbReference>
<evidence type="ECO:0000313" key="6">
    <source>
        <dbReference type="Proteomes" id="UP000069443"/>
    </source>
</evidence>
<evidence type="ECO:0000256" key="1">
    <source>
        <dbReference type="ARBA" id="ARBA00023125"/>
    </source>
</evidence>
<dbReference type="Pfam" id="PF17754">
    <property type="entry name" value="TetR_C_14"/>
    <property type="match status" value="1"/>
</dbReference>
<dbReference type="OrthoDB" id="3787664at2"/>
<evidence type="ECO:0000256" key="3">
    <source>
        <dbReference type="SAM" id="MobiDB-lite"/>
    </source>
</evidence>
<dbReference type="Proteomes" id="UP000069443">
    <property type="component" value="Unassembled WGS sequence"/>
</dbReference>
<dbReference type="GO" id="GO:0003700">
    <property type="term" value="F:DNA-binding transcription factor activity"/>
    <property type="evidence" value="ECO:0007669"/>
    <property type="project" value="TreeGrafter"/>
</dbReference>
<dbReference type="InterPro" id="IPR050109">
    <property type="entry name" value="HTH-type_TetR-like_transc_reg"/>
</dbReference>